<dbReference type="Proteomes" id="UP001139447">
    <property type="component" value="Unassembled WGS sequence"/>
</dbReference>
<evidence type="ECO:0000259" key="14">
    <source>
        <dbReference type="Pfam" id="PF07715"/>
    </source>
</evidence>
<dbReference type="PROSITE" id="PS52016">
    <property type="entry name" value="TONB_DEPENDENT_REC_3"/>
    <property type="match status" value="1"/>
</dbReference>
<dbReference type="InterPro" id="IPR012910">
    <property type="entry name" value="Plug_dom"/>
</dbReference>
<evidence type="ECO:0000256" key="11">
    <source>
        <dbReference type="RuleBase" id="RU003357"/>
    </source>
</evidence>
<sequence>MAHTPARQSNKKSRRSGVRSAAPAPSFPTSDKALLPLGALMLAASVSGWAQSNAAADAPADKTLKPVIVKEKAEAPEGKDALQTKKTNIGKGTQDIRDIPQSISVITERLLDDRKLDTLREALHHTAGITFAATENGTDQDIRLRGFPVATVGDLLIDGMRDPSQYDRDAFNYDRIEVMRGSASMVFGRGSTGGVINQVTKQPMLIDQNDVEFTVGSRGYVRTTGDFNLKTGDDAALRMNVMVNKANNGGAKIDKYGIAPTYRWGIGTRDEFSVGLFHLDVDNVPPAGIRWLGGGVPNIKPGNFYGTASDFLTGKATYGTFKHTHRFDDGGELRSQLRTGTFDRAQWGTSAGFPGAPLNPVAVTPFNLSGNTVLTRAGLTPRKDRYDGTYLQSDYSNKFNWFGLKHEFLAGIDAARETADRYQSANGIGANYNKGNTTIGTPDDGRTLPITPTWRDSSGYASNSLGAYVQDLVQVAPDWKLLGGIRYDSFKGNFKQFGYSSAGAPTGTTNTQLSDSLFSYRAGVLYQPTPTSSFHFSYGTSFNTSADTYQYVTPQNANTPPEKSRNIELGAKLDWLDGKLSTRAALFRTEKYNERTTDADFAGTAYTLSGKRHSAGLELDVVGRLTPQWEIYLSYAYTPVAKIDQAGSAAAAQASVGQRVGLTPKHSGSAWVSYQATPKLRVAGGINGASENFALQGTSGAAQLTARAAGYVVADAMVEYKFTEETYMQVNVSNISNKLYGDQLYPGFVISGVPRTVKLTIGTRF</sequence>
<dbReference type="InterPro" id="IPR036942">
    <property type="entry name" value="Beta-barrel_TonB_sf"/>
</dbReference>
<keyword evidence="5 10" id="KW-0812">Transmembrane</keyword>
<keyword evidence="6 11" id="KW-0798">TonB box</keyword>
<comment type="similarity">
    <text evidence="2 10 11">Belongs to the TonB-dependent receptor family.</text>
</comment>
<evidence type="ECO:0000313" key="16">
    <source>
        <dbReference type="Proteomes" id="UP001139447"/>
    </source>
</evidence>
<name>A0A9X1VV92_9BURK</name>
<comment type="caution">
    <text evidence="15">The sequence shown here is derived from an EMBL/GenBank/DDBJ whole genome shotgun (WGS) entry which is preliminary data.</text>
</comment>
<dbReference type="Pfam" id="PF00593">
    <property type="entry name" value="TonB_dep_Rec_b-barrel"/>
    <property type="match status" value="1"/>
</dbReference>
<dbReference type="RefSeq" id="WP_243306371.1">
    <property type="nucleotide sequence ID" value="NZ_JALGBI010000001.1"/>
</dbReference>
<evidence type="ECO:0000259" key="13">
    <source>
        <dbReference type="Pfam" id="PF00593"/>
    </source>
</evidence>
<evidence type="ECO:0000256" key="2">
    <source>
        <dbReference type="ARBA" id="ARBA00009810"/>
    </source>
</evidence>
<dbReference type="GO" id="GO:0009279">
    <property type="term" value="C:cell outer membrane"/>
    <property type="evidence" value="ECO:0007669"/>
    <property type="project" value="UniProtKB-SubCell"/>
</dbReference>
<dbReference type="PANTHER" id="PTHR32552:SF83">
    <property type="entry name" value="BLR3904 PROTEIN"/>
    <property type="match status" value="1"/>
</dbReference>
<dbReference type="EMBL" id="JALGBI010000001">
    <property type="protein sequence ID" value="MCJ0763794.1"/>
    <property type="molecule type" value="Genomic_DNA"/>
</dbReference>
<evidence type="ECO:0000256" key="10">
    <source>
        <dbReference type="PROSITE-ProRule" id="PRU01360"/>
    </source>
</evidence>
<dbReference type="InterPro" id="IPR000531">
    <property type="entry name" value="Beta-barrel_TonB"/>
</dbReference>
<evidence type="ECO:0000256" key="9">
    <source>
        <dbReference type="ARBA" id="ARBA00023237"/>
    </source>
</evidence>
<comment type="subcellular location">
    <subcellularLocation>
        <location evidence="1 10">Cell outer membrane</location>
        <topology evidence="1 10">Multi-pass membrane protein</topology>
    </subcellularLocation>
</comment>
<dbReference type="Gene3D" id="2.40.170.20">
    <property type="entry name" value="TonB-dependent receptor, beta-barrel domain"/>
    <property type="match status" value="1"/>
</dbReference>
<dbReference type="Pfam" id="PF07715">
    <property type="entry name" value="Plug"/>
    <property type="match status" value="1"/>
</dbReference>
<dbReference type="GO" id="GO:0038023">
    <property type="term" value="F:signaling receptor activity"/>
    <property type="evidence" value="ECO:0007669"/>
    <property type="project" value="InterPro"/>
</dbReference>
<evidence type="ECO:0000256" key="6">
    <source>
        <dbReference type="ARBA" id="ARBA00023077"/>
    </source>
</evidence>
<feature type="domain" description="TonB-dependent receptor plug" evidence="14">
    <location>
        <begin position="96"/>
        <end position="195"/>
    </location>
</feature>
<evidence type="ECO:0000313" key="15">
    <source>
        <dbReference type="EMBL" id="MCJ0763794.1"/>
    </source>
</evidence>
<gene>
    <name evidence="15" type="ORF">MMF98_11310</name>
</gene>
<evidence type="ECO:0000256" key="1">
    <source>
        <dbReference type="ARBA" id="ARBA00004571"/>
    </source>
</evidence>
<dbReference type="InterPro" id="IPR037066">
    <property type="entry name" value="Plug_dom_sf"/>
</dbReference>
<keyword evidence="4 10" id="KW-1134">Transmembrane beta strand</keyword>
<dbReference type="PANTHER" id="PTHR32552">
    <property type="entry name" value="FERRICHROME IRON RECEPTOR-RELATED"/>
    <property type="match status" value="1"/>
</dbReference>
<dbReference type="SUPFAM" id="SSF56935">
    <property type="entry name" value="Porins"/>
    <property type="match status" value="1"/>
</dbReference>
<dbReference type="AlphaFoldDB" id="A0A9X1VV92"/>
<keyword evidence="7 10" id="KW-0472">Membrane</keyword>
<protein>
    <submittedName>
        <fullName evidence="15">TonB-dependent siderophore receptor</fullName>
    </submittedName>
</protein>
<dbReference type="CDD" id="cd01347">
    <property type="entry name" value="ligand_gated_channel"/>
    <property type="match status" value="1"/>
</dbReference>
<keyword evidence="3 10" id="KW-0813">Transport</keyword>
<feature type="domain" description="TonB-dependent receptor-like beta-barrel" evidence="13">
    <location>
        <begin position="273"/>
        <end position="735"/>
    </location>
</feature>
<keyword evidence="8 15" id="KW-0675">Receptor</keyword>
<accession>A0A9X1VV92</accession>
<organism evidence="15 16">
    <name type="scientific">Variovorax terrae</name>
    <dbReference type="NCBI Taxonomy" id="2923278"/>
    <lineage>
        <taxon>Bacteria</taxon>
        <taxon>Pseudomonadati</taxon>
        <taxon>Pseudomonadota</taxon>
        <taxon>Betaproteobacteria</taxon>
        <taxon>Burkholderiales</taxon>
        <taxon>Comamonadaceae</taxon>
        <taxon>Variovorax</taxon>
    </lineage>
</organism>
<evidence type="ECO:0000256" key="5">
    <source>
        <dbReference type="ARBA" id="ARBA00022692"/>
    </source>
</evidence>
<evidence type="ECO:0000256" key="4">
    <source>
        <dbReference type="ARBA" id="ARBA00022452"/>
    </source>
</evidence>
<evidence type="ECO:0000256" key="7">
    <source>
        <dbReference type="ARBA" id="ARBA00023136"/>
    </source>
</evidence>
<dbReference type="Gene3D" id="2.170.130.10">
    <property type="entry name" value="TonB-dependent receptor, plug domain"/>
    <property type="match status" value="1"/>
</dbReference>
<reference evidence="15" key="1">
    <citation type="submission" date="2022-03" db="EMBL/GenBank/DDBJ databases">
        <authorList>
            <person name="Woo C.Y."/>
        </authorList>
    </citation>
    <scope>NUCLEOTIDE SEQUENCE</scope>
    <source>
        <strain evidence="15">CYS-02</strain>
    </source>
</reference>
<keyword evidence="16" id="KW-1185">Reference proteome</keyword>
<proteinExistence type="inferred from homology"/>
<evidence type="ECO:0000256" key="3">
    <source>
        <dbReference type="ARBA" id="ARBA00022448"/>
    </source>
</evidence>
<feature type="region of interest" description="Disordered" evidence="12">
    <location>
        <begin position="1"/>
        <end position="30"/>
    </location>
</feature>
<dbReference type="InterPro" id="IPR039426">
    <property type="entry name" value="TonB-dep_rcpt-like"/>
</dbReference>
<keyword evidence="9 10" id="KW-0998">Cell outer membrane</keyword>
<dbReference type="GO" id="GO:0015344">
    <property type="term" value="F:siderophore uptake transmembrane transporter activity"/>
    <property type="evidence" value="ECO:0007669"/>
    <property type="project" value="TreeGrafter"/>
</dbReference>
<dbReference type="GO" id="GO:0015891">
    <property type="term" value="P:siderophore transport"/>
    <property type="evidence" value="ECO:0007669"/>
    <property type="project" value="InterPro"/>
</dbReference>
<evidence type="ECO:0000256" key="12">
    <source>
        <dbReference type="SAM" id="MobiDB-lite"/>
    </source>
</evidence>
<evidence type="ECO:0000256" key="8">
    <source>
        <dbReference type="ARBA" id="ARBA00023170"/>
    </source>
</evidence>
<dbReference type="InterPro" id="IPR010105">
    <property type="entry name" value="TonB_sidphr_rcpt"/>
</dbReference>
<dbReference type="NCBIfam" id="TIGR01783">
    <property type="entry name" value="TonB-siderophor"/>
    <property type="match status" value="1"/>
</dbReference>